<dbReference type="Gene3D" id="3.40.1620.10">
    <property type="entry name" value="YefM-like domain"/>
    <property type="match status" value="1"/>
</dbReference>
<accession>A0ABV1QNF8</accession>
<evidence type="ECO:0000256" key="2">
    <source>
        <dbReference type="SAM" id="MobiDB-lite"/>
    </source>
</evidence>
<organism evidence="3 4">
    <name type="scientific">Methylorubrum podarium</name>
    <dbReference type="NCBI Taxonomy" id="200476"/>
    <lineage>
        <taxon>Bacteria</taxon>
        <taxon>Pseudomonadati</taxon>
        <taxon>Pseudomonadota</taxon>
        <taxon>Alphaproteobacteria</taxon>
        <taxon>Hyphomicrobiales</taxon>
        <taxon>Methylobacteriaceae</taxon>
        <taxon>Methylorubrum</taxon>
    </lineage>
</organism>
<dbReference type="NCBIfam" id="TIGR01552">
    <property type="entry name" value="phd_fam"/>
    <property type="match status" value="1"/>
</dbReference>
<dbReference type="InterPro" id="IPR036165">
    <property type="entry name" value="YefM-like_sf"/>
</dbReference>
<dbReference type="EMBL" id="JBELQE010000079">
    <property type="protein sequence ID" value="MER2250927.1"/>
    <property type="molecule type" value="Genomic_DNA"/>
</dbReference>
<gene>
    <name evidence="3" type="ORF">ABS772_13480</name>
</gene>
<proteinExistence type="inferred from homology"/>
<dbReference type="Proteomes" id="UP001480955">
    <property type="component" value="Unassembled WGS sequence"/>
</dbReference>
<evidence type="ECO:0000256" key="1">
    <source>
        <dbReference type="ARBA" id="ARBA00009981"/>
    </source>
</evidence>
<sequence length="82" mass="8812">MHVSVTDAKGQLTDLVRRAEAGEEIIPTRHGHAAVRLEPVRTVPDRAARRAILDAIRTSVAAKPSAGPSAERSQDFLYGAPE</sequence>
<reference evidence="3 4" key="1">
    <citation type="submission" date="2024-06" db="EMBL/GenBank/DDBJ databases">
        <authorList>
            <person name="Campbell A.G."/>
        </authorList>
    </citation>
    <scope>NUCLEOTIDE SEQUENCE [LARGE SCALE GENOMIC DNA]</scope>
    <source>
        <strain evidence="3 4">EM12</strain>
    </source>
</reference>
<comment type="similarity">
    <text evidence="1">Belongs to the phD/YefM antitoxin family.</text>
</comment>
<feature type="region of interest" description="Disordered" evidence="2">
    <location>
        <begin position="60"/>
        <end position="82"/>
    </location>
</feature>
<evidence type="ECO:0000313" key="3">
    <source>
        <dbReference type="EMBL" id="MER2250927.1"/>
    </source>
</evidence>
<dbReference type="SUPFAM" id="SSF143120">
    <property type="entry name" value="YefM-like"/>
    <property type="match status" value="1"/>
</dbReference>
<protein>
    <submittedName>
        <fullName evidence="3">Type II toxin-antitoxin system prevent-host-death family antitoxin</fullName>
    </submittedName>
</protein>
<name>A0ABV1QNF8_9HYPH</name>
<evidence type="ECO:0000313" key="4">
    <source>
        <dbReference type="Proteomes" id="UP001480955"/>
    </source>
</evidence>
<comment type="caution">
    <text evidence="3">The sequence shown here is derived from an EMBL/GenBank/DDBJ whole genome shotgun (WGS) entry which is preliminary data.</text>
</comment>
<dbReference type="RefSeq" id="WP_350395280.1">
    <property type="nucleotide sequence ID" value="NZ_JBELQE010000079.1"/>
</dbReference>
<keyword evidence="4" id="KW-1185">Reference proteome</keyword>